<feature type="disulfide bond" evidence="3">
    <location>
        <begin position="200"/>
        <end position="238"/>
    </location>
</feature>
<keyword evidence="2 3" id="KW-1015">Disulfide bond</keyword>
<dbReference type="SMART" id="SM00063">
    <property type="entry name" value="FRI"/>
    <property type="match status" value="1"/>
</dbReference>
<dbReference type="Gene3D" id="1.10.2000.10">
    <property type="entry name" value="Frizzled cysteine-rich domain"/>
    <property type="match status" value="7"/>
</dbReference>
<feature type="disulfide bond" evidence="3">
    <location>
        <begin position="389"/>
        <end position="413"/>
    </location>
</feature>
<feature type="disulfide bond" evidence="3">
    <location>
        <begin position="27"/>
        <end position="88"/>
    </location>
</feature>
<dbReference type="HOGENOM" id="CLU_263525_0_0_1"/>
<feature type="compositionally biased region" description="Polar residues" evidence="4">
    <location>
        <begin position="1179"/>
        <end position="1199"/>
    </location>
</feature>
<dbReference type="STRING" id="45351.A7SA89"/>
<dbReference type="PANTHER" id="PTHR11309">
    <property type="entry name" value="FRIZZLED"/>
    <property type="match status" value="1"/>
</dbReference>
<feature type="domain" description="FZ" evidence="7">
    <location>
        <begin position="1045"/>
        <end position="1159"/>
    </location>
</feature>
<proteinExistence type="predicted"/>
<dbReference type="PROSITE" id="PS50038">
    <property type="entry name" value="FZ"/>
    <property type="match status" value="7"/>
</dbReference>
<feature type="disulfide bond" evidence="3">
    <location>
        <begin position="385"/>
        <end position="426"/>
    </location>
</feature>
<evidence type="ECO:0000313" key="8">
    <source>
        <dbReference type="EMBL" id="EDO39358.1"/>
    </source>
</evidence>
<feature type="domain" description="FZ" evidence="7">
    <location>
        <begin position="439"/>
        <end position="555"/>
    </location>
</feature>
<dbReference type="InterPro" id="IPR015526">
    <property type="entry name" value="Frizzled/SFRP"/>
</dbReference>
<dbReference type="GO" id="GO:0060070">
    <property type="term" value="P:canonical Wnt signaling pathway"/>
    <property type="evidence" value="ECO:0000318"/>
    <property type="project" value="GO_Central"/>
</dbReference>
<feature type="chain" id="PRO_5002714225" description="FZ domain-containing protein" evidence="6">
    <location>
        <begin position="24"/>
        <end position="1276"/>
    </location>
</feature>
<dbReference type="InterPro" id="IPR020067">
    <property type="entry name" value="Frizzled_dom"/>
</dbReference>
<evidence type="ECO:0000259" key="7">
    <source>
        <dbReference type="PROSITE" id="PS50038"/>
    </source>
</evidence>
<feature type="domain" description="FZ" evidence="7">
    <location>
        <begin position="670"/>
        <end position="794"/>
    </location>
</feature>
<name>A7SA89_NEMVE</name>
<feature type="domain" description="FZ" evidence="7">
    <location>
        <begin position="160"/>
        <end position="269"/>
    </location>
</feature>
<feature type="domain" description="FZ" evidence="7">
    <location>
        <begin position="308"/>
        <end position="429"/>
    </location>
</feature>
<evidence type="ECO:0000256" key="5">
    <source>
        <dbReference type="SAM" id="Phobius"/>
    </source>
</evidence>
<dbReference type="GO" id="GO:0035567">
    <property type="term" value="P:non-canonical Wnt signaling pathway"/>
    <property type="evidence" value="ECO:0000318"/>
    <property type="project" value="GO_Central"/>
</dbReference>
<feature type="signal peptide" evidence="6">
    <location>
        <begin position="1"/>
        <end position="23"/>
    </location>
</feature>
<evidence type="ECO:0000313" key="9">
    <source>
        <dbReference type="Proteomes" id="UP000001593"/>
    </source>
</evidence>
<keyword evidence="9" id="KW-1185">Reference proteome</keyword>
<accession>A7SA89</accession>
<feature type="domain" description="FZ" evidence="7">
    <location>
        <begin position="22"/>
        <end position="143"/>
    </location>
</feature>
<feature type="transmembrane region" description="Helical" evidence="5">
    <location>
        <begin position="1219"/>
        <end position="1244"/>
    </location>
</feature>
<evidence type="ECO:0000256" key="6">
    <source>
        <dbReference type="SAM" id="SignalP"/>
    </source>
</evidence>
<comment type="caution">
    <text evidence="3">Lacks conserved residue(s) required for the propagation of feature annotation.</text>
</comment>
<feature type="disulfide bond" evidence="3">
    <location>
        <begin position="719"/>
        <end position="757"/>
    </location>
</feature>
<dbReference type="CDD" id="cd12087">
    <property type="entry name" value="TM_EGFR-like"/>
    <property type="match status" value="1"/>
</dbReference>
<dbReference type="InParanoid" id="A7SA89"/>
<dbReference type="Pfam" id="PF01392">
    <property type="entry name" value="Fz"/>
    <property type="match status" value="5"/>
</dbReference>
<feature type="disulfide bond" evidence="3">
    <location>
        <begin position="99"/>
        <end position="140"/>
    </location>
</feature>
<feature type="disulfide bond" evidence="3">
    <location>
        <begin position="1058"/>
        <end position="1104"/>
    </location>
</feature>
<keyword evidence="5" id="KW-1133">Transmembrane helix</keyword>
<sequence>MASLAPIAFGGLLFLLSASSLHGGQICANLTSPYCRNAGYSLTANFPPIDGKPFQAAKGSELNTYLQFLKMCSPYSETVMCSLFFPKCDPSINGPHLPCKSVCNEFVDSCSMFLNLASTKGVLAVLCDLLPEFDGNNQTCFLPKGFNRSTAAPGIPKDVCHKIEDENCVDDLHYNATFYNSAMQSNATFNLLQQLVMKNCSAKTEKFTCFSRSPPCYKDKNSIKIPCQSLCKEVLNDCHKELSDLGLHWPDCEVIYPNGTGENDLCVISKWPAPWSDGNWTMPTAIPPTTSVSTPTPPPTQPAPTTKPVSKHCQPMTIKSCAKAGYPFTFSYPDVNGQPYQQAKALYLDYYLNLLKCSKLSELVLCSMYVPQCQDEHFPKPVLPCRPVCYQFVKDCHAYIRLAAIFGMVTSICDLLPVDSTPEAPCFVPPGFVSQAGGTSKDVCHPVVKSSKCVDDLHYNHTFLPPQEQVSSYFNLMRSIIDSGCSPEIERFFCFTSLPPCNSNNDLTVQLPCKSLCQKVVRDCKMVYDSLGWPVPDCDFLLPNSTGVNGMCAIRNFPVPLRHIDSYTPTKSPPKRRKKKSHAGVVAGVVVTLIIVVIAVGLVVFYFKFYKKRHPFAPQVFHNLFKELDFAQTQYSENFWRRSFKEAVFLICVLVFLAGREGSAVLTESPKQKQCAPFKSDSGLAKLCGYNSTVKFLYEKHYSIAEATLKHAALKVNQCSPYANELICSVLLPRCEEDIDGPYLPCRRVCDEVFNKCGNILRENNFGWVYGMCQLLAREDNPKSKYYLQRCYEPDGFNTSIQVEDKLESLKCHPLDIPICQGLGFTETVLSKQGQQGLSTYISNALSQYENDKDECKIMRKRLFCTQNLQSCMNNKIAFFCRDKCKEFVERNCSYLFYYDPTLCMEFPEGDSDVDICEQTHWPRAGNWPAIRDAVYTAIPTEVPTKNGNVTTGIPSTTTDTISSPGIFGRQDTGSVNITGAVAGGVIAAVCLIIIALGIAYFLYKRKKHRDRFPSLDHHAPYMDVVERNGAKNKEAVKVDLINESNKLQCHPLDIPICQQLGYNKTVLSVTKQQEYKNYFTKELRRFEAENNTDCRIMRKRLFCTESFTGSVNNRPAFFCRDKCHEFFKKYCTSIFFYDSSMCMEFPLGNSDVDICEQVDWPRAANWPIVNKVPGPGVNTPSSKTDITTASPSSNTPDSQGPPGVYGRRNDADSSSGNVTAGVVGGVIAGLCLVIFAIGLAYYLHKRKKRREGFPYDKQILYSDDGVDIDDPAIET</sequence>
<feature type="transmembrane region" description="Helical" evidence="5">
    <location>
        <begin position="981"/>
        <end position="1004"/>
    </location>
</feature>
<feature type="disulfide bond" evidence="3">
    <location>
        <begin position="103"/>
        <end position="127"/>
    </location>
</feature>
<evidence type="ECO:0000256" key="3">
    <source>
        <dbReference type="PROSITE-ProRule" id="PRU00090"/>
    </source>
</evidence>
<feature type="region of interest" description="Disordered" evidence="4">
    <location>
        <begin position="1172"/>
        <end position="1213"/>
    </location>
</feature>
<gene>
    <name evidence="8" type="ORF">NEMVEDRAFT_v1g243916</name>
</gene>
<reference evidence="8 9" key="1">
    <citation type="journal article" date="2007" name="Science">
        <title>Sea anemone genome reveals ancestral eumetazoan gene repertoire and genomic organization.</title>
        <authorList>
            <person name="Putnam N.H."/>
            <person name="Srivastava M."/>
            <person name="Hellsten U."/>
            <person name="Dirks B."/>
            <person name="Chapman J."/>
            <person name="Salamov A."/>
            <person name="Terry A."/>
            <person name="Shapiro H."/>
            <person name="Lindquist E."/>
            <person name="Kapitonov V.V."/>
            <person name="Jurka J."/>
            <person name="Genikhovich G."/>
            <person name="Grigoriev I.V."/>
            <person name="Lucas S.M."/>
            <person name="Steele R.E."/>
            <person name="Finnerty J.R."/>
            <person name="Technau U."/>
            <person name="Martindale M.Q."/>
            <person name="Rokhsar D.S."/>
        </authorList>
    </citation>
    <scope>NUCLEOTIDE SEQUENCE [LARGE SCALE GENOMIC DNA]</scope>
    <source>
        <strain evidence="9">CH2 X CH6</strain>
    </source>
</reference>
<dbReference type="FunFam" id="1.10.2000.10:FF:000029">
    <property type="entry name" value="Predicted protein"/>
    <property type="match status" value="3"/>
</dbReference>
<dbReference type="OMA" id="SKWPAPW"/>
<keyword evidence="6" id="KW-0732">Signal</keyword>
<keyword evidence="1" id="KW-0217">Developmental protein</keyword>
<dbReference type="AlphaFoldDB" id="A7SA89"/>
<feature type="domain" description="FZ" evidence="7">
    <location>
        <begin position="807"/>
        <end position="920"/>
    </location>
</feature>
<keyword evidence="5" id="KW-0812">Transmembrane</keyword>
<dbReference type="GO" id="GO:0042813">
    <property type="term" value="F:Wnt receptor activity"/>
    <property type="evidence" value="ECO:0000318"/>
    <property type="project" value="GO_Central"/>
</dbReference>
<evidence type="ECO:0000256" key="1">
    <source>
        <dbReference type="ARBA" id="ARBA00022473"/>
    </source>
</evidence>
<feature type="disulfide bond" evidence="3">
    <location>
        <begin position="72"/>
        <end position="110"/>
    </location>
</feature>
<dbReference type="Proteomes" id="UP000001593">
    <property type="component" value="Unassembled WGS sequence"/>
</dbReference>
<protein>
    <recommendedName>
        <fullName evidence="7">FZ domain-containing protein</fullName>
    </recommendedName>
</protein>
<dbReference type="Gene3D" id="1.20.5.510">
    <property type="entry name" value="Single helix bin"/>
    <property type="match status" value="1"/>
</dbReference>
<dbReference type="GO" id="GO:0005886">
    <property type="term" value="C:plasma membrane"/>
    <property type="evidence" value="ECO:0000318"/>
    <property type="project" value="GO_Central"/>
</dbReference>
<dbReference type="PANTHER" id="PTHR11309:SF47">
    <property type="entry name" value="FRIZZLED"/>
    <property type="match status" value="1"/>
</dbReference>
<dbReference type="SUPFAM" id="SSF63501">
    <property type="entry name" value="Frizzled cysteine-rich domain"/>
    <property type="match status" value="5"/>
</dbReference>
<feature type="region of interest" description="Disordered" evidence="4">
    <location>
        <begin position="290"/>
        <end position="311"/>
    </location>
</feature>
<dbReference type="EMBL" id="DS469608">
    <property type="protein sequence ID" value="EDO39358.1"/>
    <property type="molecule type" value="Genomic_DNA"/>
</dbReference>
<dbReference type="CDD" id="cd07066">
    <property type="entry name" value="CRD_FZ"/>
    <property type="match status" value="5"/>
</dbReference>
<keyword evidence="5" id="KW-0472">Membrane</keyword>
<evidence type="ECO:0000256" key="4">
    <source>
        <dbReference type="SAM" id="MobiDB-lite"/>
    </source>
</evidence>
<evidence type="ECO:0000256" key="2">
    <source>
        <dbReference type="ARBA" id="ARBA00023157"/>
    </source>
</evidence>
<feature type="transmembrane region" description="Helical" evidence="5">
    <location>
        <begin position="583"/>
        <end position="607"/>
    </location>
</feature>
<dbReference type="GO" id="GO:0017147">
    <property type="term" value="F:Wnt-protein binding"/>
    <property type="evidence" value="ECO:0000318"/>
    <property type="project" value="GO_Central"/>
</dbReference>
<dbReference type="InterPro" id="IPR036790">
    <property type="entry name" value="Frizzled_dom_sf"/>
</dbReference>
<organism evidence="8 9">
    <name type="scientific">Nematostella vectensis</name>
    <name type="common">Starlet sea anemone</name>
    <dbReference type="NCBI Taxonomy" id="45351"/>
    <lineage>
        <taxon>Eukaryota</taxon>
        <taxon>Metazoa</taxon>
        <taxon>Cnidaria</taxon>
        <taxon>Anthozoa</taxon>
        <taxon>Hexacorallia</taxon>
        <taxon>Actiniaria</taxon>
        <taxon>Edwardsiidae</taxon>
        <taxon>Nematostella</taxon>
    </lineage>
</organism>
<feature type="disulfide bond" evidence="3">
    <location>
        <begin position="35"/>
        <end position="81"/>
    </location>
</feature>